<feature type="chain" id="PRO_5024363722" evidence="1">
    <location>
        <begin position="24"/>
        <end position="251"/>
    </location>
</feature>
<accession>A0A5N0TJA4</accession>
<gene>
    <name evidence="3" type="ORF">F3N42_01185</name>
</gene>
<dbReference type="Pfam" id="PF06439">
    <property type="entry name" value="3keto-disac_hyd"/>
    <property type="match status" value="1"/>
</dbReference>
<dbReference type="EMBL" id="VYXP01000001">
    <property type="protein sequence ID" value="KAA9134187.1"/>
    <property type="molecule type" value="Genomic_DNA"/>
</dbReference>
<feature type="signal peptide" evidence="1">
    <location>
        <begin position="1"/>
        <end position="23"/>
    </location>
</feature>
<name>A0A5N0TJA4_9GAMM</name>
<evidence type="ECO:0000259" key="2">
    <source>
        <dbReference type="Pfam" id="PF06439"/>
    </source>
</evidence>
<keyword evidence="1" id="KW-0732">Signal</keyword>
<comment type="caution">
    <text evidence="3">The sequence shown here is derived from an EMBL/GenBank/DDBJ whole genome shotgun (WGS) entry which is preliminary data.</text>
</comment>
<dbReference type="InterPro" id="IPR010496">
    <property type="entry name" value="AL/BT2_dom"/>
</dbReference>
<dbReference type="Gene3D" id="2.60.120.560">
    <property type="entry name" value="Exo-inulinase, domain 1"/>
    <property type="match status" value="1"/>
</dbReference>
<dbReference type="AlphaFoldDB" id="A0A5N0TJA4"/>
<evidence type="ECO:0000256" key="1">
    <source>
        <dbReference type="SAM" id="SignalP"/>
    </source>
</evidence>
<proteinExistence type="predicted"/>
<sequence>MKMKLAISLTGSVLLLASTLAWCQDMAPEETEVWEPEPPVVTPGDAGAPPSDAIVLFDGSSLDAWTQGGNEAPTWTLSGGAMTVNGEHGGKGNIQTKQGFGDVQLHIEWRTSPEDRDDGQGRGNSGIFLMGLYEVQVLDSFENRTYSNGQATSVYKQHIPLANAMRPPGEWQVYDIIFRAPAFSTDGELESAATVTVIHNGVLVQDHVEIRGPTVYIGEPAYQPHEDRLPLALQDHGDMVSYRNIWLRELE</sequence>
<evidence type="ECO:0000313" key="4">
    <source>
        <dbReference type="Proteomes" id="UP000325372"/>
    </source>
</evidence>
<dbReference type="RefSeq" id="WP_150862551.1">
    <property type="nucleotide sequence ID" value="NZ_VYXP01000001.1"/>
</dbReference>
<evidence type="ECO:0000313" key="3">
    <source>
        <dbReference type="EMBL" id="KAA9134187.1"/>
    </source>
</evidence>
<keyword evidence="4" id="KW-1185">Reference proteome</keyword>
<organism evidence="3 4">
    <name type="scientific">Marinihelvus fidelis</name>
    <dbReference type="NCBI Taxonomy" id="2613842"/>
    <lineage>
        <taxon>Bacteria</taxon>
        <taxon>Pseudomonadati</taxon>
        <taxon>Pseudomonadota</taxon>
        <taxon>Gammaproteobacteria</taxon>
        <taxon>Chromatiales</taxon>
        <taxon>Wenzhouxiangellaceae</taxon>
        <taxon>Marinihelvus</taxon>
    </lineage>
</organism>
<dbReference type="Proteomes" id="UP000325372">
    <property type="component" value="Unassembled WGS sequence"/>
</dbReference>
<feature type="domain" description="3-keto-alpha-glucoside-1,2-lyase/3-keto-2-hydroxy-glucal hydratase" evidence="2">
    <location>
        <begin position="53"/>
        <end position="248"/>
    </location>
</feature>
<reference evidence="3 4" key="1">
    <citation type="submission" date="2019-09" db="EMBL/GenBank/DDBJ databases">
        <title>Wenzhouxiangella sp. Genome sequencing and assembly.</title>
        <authorList>
            <person name="Zhang R."/>
        </authorList>
    </citation>
    <scope>NUCLEOTIDE SEQUENCE [LARGE SCALE GENOMIC DNA]</scope>
    <source>
        <strain evidence="3 4">W260</strain>
    </source>
</reference>
<dbReference type="GO" id="GO:0016787">
    <property type="term" value="F:hydrolase activity"/>
    <property type="evidence" value="ECO:0007669"/>
    <property type="project" value="InterPro"/>
</dbReference>
<protein>
    <submittedName>
        <fullName evidence="3">DUF1080 domain-containing protein</fullName>
    </submittedName>
</protein>